<reference evidence="2" key="1">
    <citation type="journal article" date="2023" name="Mol. Phylogenet. Evol.">
        <title>Genome-scale phylogeny and comparative genomics of the fungal order Sordariales.</title>
        <authorList>
            <person name="Hensen N."/>
            <person name="Bonometti L."/>
            <person name="Westerberg I."/>
            <person name="Brannstrom I.O."/>
            <person name="Guillou S."/>
            <person name="Cros-Aarteil S."/>
            <person name="Calhoun S."/>
            <person name="Haridas S."/>
            <person name="Kuo A."/>
            <person name="Mondo S."/>
            <person name="Pangilinan J."/>
            <person name="Riley R."/>
            <person name="LaButti K."/>
            <person name="Andreopoulos B."/>
            <person name="Lipzen A."/>
            <person name="Chen C."/>
            <person name="Yan M."/>
            <person name="Daum C."/>
            <person name="Ng V."/>
            <person name="Clum A."/>
            <person name="Steindorff A."/>
            <person name="Ohm R.A."/>
            <person name="Martin F."/>
            <person name="Silar P."/>
            <person name="Natvig D.O."/>
            <person name="Lalanne C."/>
            <person name="Gautier V."/>
            <person name="Ament-Velasquez S.L."/>
            <person name="Kruys A."/>
            <person name="Hutchinson M.I."/>
            <person name="Powell A.J."/>
            <person name="Barry K."/>
            <person name="Miller A.N."/>
            <person name="Grigoriev I.V."/>
            <person name="Debuchy R."/>
            <person name="Gladieux P."/>
            <person name="Hiltunen Thoren M."/>
            <person name="Johannesson H."/>
        </authorList>
    </citation>
    <scope>NUCLEOTIDE SEQUENCE</scope>
    <source>
        <strain evidence="2">CBS 990.96</strain>
    </source>
</reference>
<gene>
    <name evidence="2" type="ORF">QBC38DRAFT_455586</name>
</gene>
<evidence type="ECO:0000256" key="1">
    <source>
        <dbReference type="SAM" id="SignalP"/>
    </source>
</evidence>
<keyword evidence="3" id="KW-1185">Reference proteome</keyword>
<keyword evidence="1" id="KW-0732">Signal</keyword>
<comment type="caution">
    <text evidence="2">The sequence shown here is derived from an EMBL/GenBank/DDBJ whole genome shotgun (WGS) entry which is preliminary data.</text>
</comment>
<accession>A0AAN7GU62</accession>
<sequence>MVSYRIFAFVGLAAALPLNINLGAYSPALVVGDGEISFGGRQDVSDVLLALEGAAINAAAGAAAEAESAKSSASSASVSAAAVPPPATAEAAAKPAPDPALTEQAHKISGLQGLGKSIAPRPKDKRDLAGFDRALTYAEAALVKGPRIQLGTGAEGSGVGIIVDNNAANGAAVIKKREDNDENAAAPRRRSKVTTLYVRRGVPAALQRATTEEATEDKVLPAEPAVPVAKRDVALDAVNLNVDGGAGVTMTFVETFDNDDDDE</sequence>
<dbReference type="Proteomes" id="UP001301958">
    <property type="component" value="Unassembled WGS sequence"/>
</dbReference>
<evidence type="ECO:0000313" key="2">
    <source>
        <dbReference type="EMBL" id="KAK4227071.1"/>
    </source>
</evidence>
<evidence type="ECO:0000313" key="3">
    <source>
        <dbReference type="Proteomes" id="UP001301958"/>
    </source>
</evidence>
<proteinExistence type="predicted"/>
<feature type="chain" id="PRO_5042921831" evidence="1">
    <location>
        <begin position="16"/>
        <end position="263"/>
    </location>
</feature>
<dbReference type="EMBL" id="MU865336">
    <property type="protein sequence ID" value="KAK4227071.1"/>
    <property type="molecule type" value="Genomic_DNA"/>
</dbReference>
<feature type="signal peptide" evidence="1">
    <location>
        <begin position="1"/>
        <end position="15"/>
    </location>
</feature>
<reference evidence="2" key="2">
    <citation type="submission" date="2023-05" db="EMBL/GenBank/DDBJ databases">
        <authorList>
            <consortium name="Lawrence Berkeley National Laboratory"/>
            <person name="Steindorff A."/>
            <person name="Hensen N."/>
            <person name="Bonometti L."/>
            <person name="Westerberg I."/>
            <person name="Brannstrom I.O."/>
            <person name="Guillou S."/>
            <person name="Cros-Aarteil S."/>
            <person name="Calhoun S."/>
            <person name="Haridas S."/>
            <person name="Kuo A."/>
            <person name="Mondo S."/>
            <person name="Pangilinan J."/>
            <person name="Riley R."/>
            <person name="Labutti K."/>
            <person name="Andreopoulos B."/>
            <person name="Lipzen A."/>
            <person name="Chen C."/>
            <person name="Yanf M."/>
            <person name="Daum C."/>
            <person name="Ng V."/>
            <person name="Clum A."/>
            <person name="Ohm R."/>
            <person name="Martin F."/>
            <person name="Silar P."/>
            <person name="Natvig D."/>
            <person name="Lalanne C."/>
            <person name="Gautier V."/>
            <person name="Ament-Velasquez S.L."/>
            <person name="Kruys A."/>
            <person name="Hutchinson M.I."/>
            <person name="Powell A.J."/>
            <person name="Barry K."/>
            <person name="Miller A.N."/>
            <person name="Grigoriev I.V."/>
            <person name="Debuchy R."/>
            <person name="Gladieux P."/>
            <person name="Thoren M.H."/>
            <person name="Johannesson H."/>
        </authorList>
    </citation>
    <scope>NUCLEOTIDE SEQUENCE</scope>
    <source>
        <strain evidence="2">CBS 990.96</strain>
    </source>
</reference>
<dbReference type="AlphaFoldDB" id="A0AAN7GU62"/>
<organism evidence="2 3">
    <name type="scientific">Podospora fimiseda</name>
    <dbReference type="NCBI Taxonomy" id="252190"/>
    <lineage>
        <taxon>Eukaryota</taxon>
        <taxon>Fungi</taxon>
        <taxon>Dikarya</taxon>
        <taxon>Ascomycota</taxon>
        <taxon>Pezizomycotina</taxon>
        <taxon>Sordariomycetes</taxon>
        <taxon>Sordariomycetidae</taxon>
        <taxon>Sordariales</taxon>
        <taxon>Podosporaceae</taxon>
        <taxon>Podospora</taxon>
    </lineage>
</organism>
<protein>
    <submittedName>
        <fullName evidence="2">Uncharacterized protein</fullName>
    </submittedName>
</protein>
<name>A0AAN7GU62_9PEZI</name>